<dbReference type="PANTHER" id="PTHR40980:SF3">
    <property type="entry name" value="TONB-DEPENDENT RECEPTOR-LIKE BETA-BARREL DOMAIN-CONTAINING PROTEIN"/>
    <property type="match status" value="1"/>
</dbReference>
<dbReference type="Gene3D" id="2.170.130.10">
    <property type="entry name" value="TonB-dependent receptor, plug domain"/>
    <property type="match status" value="1"/>
</dbReference>
<keyword evidence="9" id="KW-0675">Receptor</keyword>
<evidence type="ECO:0000259" key="7">
    <source>
        <dbReference type="Pfam" id="PF00593"/>
    </source>
</evidence>
<comment type="similarity">
    <text evidence="2 5">Belongs to the TonB-dependent receptor family.</text>
</comment>
<organism evidence="9 10">
    <name type="scientific">Undibacterium oligocarboniphilum</name>
    <dbReference type="NCBI Taxonomy" id="666702"/>
    <lineage>
        <taxon>Bacteria</taxon>
        <taxon>Pseudomonadati</taxon>
        <taxon>Pseudomonadota</taxon>
        <taxon>Betaproteobacteria</taxon>
        <taxon>Burkholderiales</taxon>
        <taxon>Oxalobacteraceae</taxon>
        <taxon>Undibacterium</taxon>
    </lineage>
</organism>
<evidence type="ECO:0000256" key="4">
    <source>
        <dbReference type="ARBA" id="ARBA00023237"/>
    </source>
</evidence>
<feature type="signal peptide" evidence="6">
    <location>
        <begin position="1"/>
        <end position="41"/>
    </location>
</feature>
<dbReference type="InterPro" id="IPR010104">
    <property type="entry name" value="TonB_rcpt_bac"/>
</dbReference>
<keyword evidence="4" id="KW-0998">Cell outer membrane</keyword>
<dbReference type="Pfam" id="PF07715">
    <property type="entry name" value="Plug"/>
    <property type="match status" value="1"/>
</dbReference>
<accession>A0A850QHD5</accession>
<evidence type="ECO:0000256" key="5">
    <source>
        <dbReference type="RuleBase" id="RU003357"/>
    </source>
</evidence>
<keyword evidence="3 5" id="KW-0472">Membrane</keyword>
<dbReference type="InterPro" id="IPR037066">
    <property type="entry name" value="Plug_dom_sf"/>
</dbReference>
<sequence length="922" mass="99868">MKQASYMRDQSQSLKRTSFKLNPVAAGCAVLVMGLSSIAYAQEVATENTVVVTGIRKGIEEAISVKKNASSIVEAVSAEDIGKLPDTSIAESIARLPGVTAQRTNGRAQAISVRGMSPDFSSALLNGREQTSTGDSRSVYFDQFPSELLSGVVIYKTPDASLVGQGLSGTIDMQTVRPLDFSKRTIAANYRKERLGAGLDNPGSGSRASFSYIDQFADRKIGIALGFARLDDTSGTNTKFESWGSGTTTYNGQTVNVPFNGFNAESNKTVQTRDGAMAVIQFKPNKEFSSTLDVFYSKFDSTTTKNILQVPLNDSWNSPTGQYDHPGVLINAILSGNNVVSGTFNNVRPVVRNEPVIDNETMTSIGWNNSLQMGGWRTTLDLNHSTAKRVERDQEVYAGIPGDASKSNNMFSNFTFDTSNGRKFSTNFNYADPNIIKITDGQGWGGGPGTPQAGYSKGPTVNDKIDSLRLSGKHDLPEGTWFTDVEIGTNYSKRSKVREVNEYLLQVANGAFAGLDITGGYTAFAGDTGIPILGFDASGNIPGLNFVTKQHPDIWNKDWRVDEKVWTTLAKANMETQIGRFPVTGNVGLQFIRTDQSSSAYSVNKDGGTSDANRPVAPYTAGKTLTMCLPSLNLSADMGNQTYLRFALAKIMARPKMDDMRASNGFSLDTTKGIYVGGGGNPTLNPFRATGVDISVEKYFDKKGYVSAAVFYKNLDSYIINLTNPNFDFTPLLQPTTLKASTNIGQFTLPTNGSGGSIKGFELAGSLPFSMLHKALDGFGAVANFSNTESSLTPPNTTDGNGGGNMELPGLSKKVASLTLYYEKHGFSFRVAERYRSDFVGEIIGFGGDRTLTYIKGEKIVDLQLGYEFDKGWAKGLSLLLQVNNLGNTPFIRYKQHPDGSKEEIENTKYGKTILFGLNYKL</sequence>
<dbReference type="PANTHER" id="PTHR40980">
    <property type="entry name" value="PLUG DOMAIN-CONTAINING PROTEIN"/>
    <property type="match status" value="1"/>
</dbReference>
<evidence type="ECO:0000259" key="8">
    <source>
        <dbReference type="Pfam" id="PF07715"/>
    </source>
</evidence>
<name>A0A850QHD5_9BURK</name>
<dbReference type="SUPFAM" id="SSF56935">
    <property type="entry name" value="Porins"/>
    <property type="match status" value="1"/>
</dbReference>
<evidence type="ECO:0000313" key="9">
    <source>
        <dbReference type="EMBL" id="NVO78417.1"/>
    </source>
</evidence>
<evidence type="ECO:0000256" key="2">
    <source>
        <dbReference type="ARBA" id="ARBA00009810"/>
    </source>
</evidence>
<evidence type="ECO:0000313" key="10">
    <source>
        <dbReference type="Proteomes" id="UP000588051"/>
    </source>
</evidence>
<dbReference type="Proteomes" id="UP000588051">
    <property type="component" value="Unassembled WGS sequence"/>
</dbReference>
<keyword evidence="5" id="KW-0798">TonB box</keyword>
<evidence type="ECO:0000256" key="6">
    <source>
        <dbReference type="SAM" id="SignalP"/>
    </source>
</evidence>
<reference evidence="9 10" key="1">
    <citation type="submission" date="2020-06" db="EMBL/GenBank/DDBJ databases">
        <authorList>
            <person name="Qiu C."/>
            <person name="Liu Z."/>
        </authorList>
    </citation>
    <scope>NUCLEOTIDE SEQUENCE [LARGE SCALE GENOMIC DNA]</scope>
    <source>
        <strain evidence="9 10">EM 1</strain>
    </source>
</reference>
<feature type="chain" id="PRO_5033030550" evidence="6">
    <location>
        <begin position="42"/>
        <end position="922"/>
    </location>
</feature>
<gene>
    <name evidence="9" type="ORF">HV832_11305</name>
</gene>
<dbReference type="InterPro" id="IPR036942">
    <property type="entry name" value="Beta-barrel_TonB_sf"/>
</dbReference>
<dbReference type="InterPro" id="IPR000531">
    <property type="entry name" value="Beta-barrel_TonB"/>
</dbReference>
<comment type="subcellular location">
    <subcellularLocation>
        <location evidence="1 5">Cell outer membrane</location>
    </subcellularLocation>
</comment>
<keyword evidence="10" id="KW-1185">Reference proteome</keyword>
<feature type="domain" description="TonB-dependent receptor-like beta-barrel" evidence="7">
    <location>
        <begin position="413"/>
        <end position="886"/>
    </location>
</feature>
<dbReference type="AlphaFoldDB" id="A0A850QHD5"/>
<dbReference type="GO" id="GO:0009279">
    <property type="term" value="C:cell outer membrane"/>
    <property type="evidence" value="ECO:0007669"/>
    <property type="project" value="UniProtKB-SubCell"/>
</dbReference>
<dbReference type="EMBL" id="JABXYJ010000006">
    <property type="protein sequence ID" value="NVO78417.1"/>
    <property type="molecule type" value="Genomic_DNA"/>
</dbReference>
<feature type="domain" description="TonB-dependent receptor plug" evidence="8">
    <location>
        <begin position="66"/>
        <end position="169"/>
    </location>
</feature>
<comment type="caution">
    <text evidence="9">The sequence shown here is derived from an EMBL/GenBank/DDBJ whole genome shotgun (WGS) entry which is preliminary data.</text>
</comment>
<protein>
    <submittedName>
        <fullName evidence="9">TonB-dependent receptor</fullName>
    </submittedName>
</protein>
<dbReference type="Gene3D" id="2.40.170.20">
    <property type="entry name" value="TonB-dependent receptor, beta-barrel domain"/>
    <property type="match status" value="1"/>
</dbReference>
<evidence type="ECO:0000256" key="1">
    <source>
        <dbReference type="ARBA" id="ARBA00004442"/>
    </source>
</evidence>
<dbReference type="RefSeq" id="WP_176803957.1">
    <property type="nucleotide sequence ID" value="NZ_JABXYJ010000006.1"/>
</dbReference>
<dbReference type="InterPro" id="IPR012910">
    <property type="entry name" value="Plug_dom"/>
</dbReference>
<proteinExistence type="inferred from homology"/>
<dbReference type="CDD" id="cd01347">
    <property type="entry name" value="ligand_gated_channel"/>
    <property type="match status" value="1"/>
</dbReference>
<dbReference type="NCBIfam" id="TIGR01782">
    <property type="entry name" value="TonB-Xanth-Caul"/>
    <property type="match status" value="1"/>
</dbReference>
<keyword evidence="6" id="KW-0732">Signal</keyword>
<evidence type="ECO:0000256" key="3">
    <source>
        <dbReference type="ARBA" id="ARBA00023136"/>
    </source>
</evidence>
<dbReference type="Pfam" id="PF00593">
    <property type="entry name" value="TonB_dep_Rec_b-barrel"/>
    <property type="match status" value="1"/>
</dbReference>